<dbReference type="KEGG" id="aot:AcetOri_orf03289"/>
<sequence length="43" mass="4872">MEGYSITTMLCPHSISRVLSLNPLFLQALFFAVFTPHYVLNAQ</sequence>
<reference evidence="2 3" key="1">
    <citation type="submission" date="2018-02" db="EMBL/GenBank/DDBJ databases">
        <title>Acetobacter orientalis genome.</title>
        <authorList>
            <person name="Nakashima N."/>
            <person name="Tamura T."/>
        </authorList>
    </citation>
    <scope>NUCLEOTIDE SEQUENCE [LARGE SCALE GENOMIC DNA]</scope>
    <source>
        <strain evidence="2 3">FAN1</strain>
    </source>
</reference>
<evidence type="ECO:0000313" key="2">
    <source>
        <dbReference type="EMBL" id="BBC80540.1"/>
    </source>
</evidence>
<evidence type="ECO:0000256" key="1">
    <source>
        <dbReference type="SAM" id="Phobius"/>
    </source>
</evidence>
<dbReference type="Proteomes" id="UP000270034">
    <property type="component" value="Chromosome"/>
</dbReference>
<protein>
    <submittedName>
        <fullName evidence="2">Uncharacterized protein</fullName>
    </submittedName>
</protein>
<keyword evidence="1" id="KW-0812">Transmembrane</keyword>
<organism evidence="2 3">
    <name type="scientific">Acetobacter orientalis</name>
    <dbReference type="NCBI Taxonomy" id="146474"/>
    <lineage>
        <taxon>Bacteria</taxon>
        <taxon>Pseudomonadati</taxon>
        <taxon>Pseudomonadota</taxon>
        <taxon>Alphaproteobacteria</taxon>
        <taxon>Acetobacterales</taxon>
        <taxon>Acetobacteraceae</taxon>
        <taxon>Acetobacter</taxon>
    </lineage>
</organism>
<feature type="transmembrane region" description="Helical" evidence="1">
    <location>
        <begin position="21"/>
        <end position="40"/>
    </location>
</feature>
<proteinExistence type="predicted"/>
<gene>
    <name evidence="2" type="ORF">AcetOrient_orf03289</name>
</gene>
<accession>A0A2Z5ZIU9</accession>
<keyword evidence="1" id="KW-0472">Membrane</keyword>
<dbReference type="AlphaFoldDB" id="A0A2Z5ZIU9"/>
<name>A0A2Z5ZIU9_9PROT</name>
<dbReference type="EMBL" id="AP018515">
    <property type="protein sequence ID" value="BBC80540.1"/>
    <property type="molecule type" value="Genomic_DNA"/>
</dbReference>
<keyword evidence="1" id="KW-1133">Transmembrane helix</keyword>
<evidence type="ECO:0000313" key="3">
    <source>
        <dbReference type="Proteomes" id="UP000270034"/>
    </source>
</evidence>